<protein>
    <submittedName>
        <fullName evidence="3">Lebocin-like protein</fullName>
    </submittedName>
</protein>
<name>Q0Q030_ANTMY</name>
<keyword evidence="2" id="KW-0732">Signal</keyword>
<feature type="chain" id="PRO_5004175745" evidence="2">
    <location>
        <begin position="22"/>
        <end position="140"/>
    </location>
</feature>
<proteinExistence type="evidence at transcript level"/>
<dbReference type="AlphaFoldDB" id="Q0Q030"/>
<feature type="compositionally biased region" description="Basic and acidic residues" evidence="1">
    <location>
        <begin position="54"/>
        <end position="64"/>
    </location>
</feature>
<reference evidence="3" key="1">
    <citation type="journal article" date="2006" name="BMC Genomics">
        <title>Analysis of bacteria-challenged wild silkmoth, Antheraea mylitta (lepidoptera) transcriptome reveals potential immune genes.</title>
        <authorList>
            <person name="Gandhe A.S."/>
            <person name="Arunkumar K.P."/>
            <person name="John S.H."/>
            <person name="Nagaraju J."/>
        </authorList>
    </citation>
    <scope>NUCLEOTIDE SEQUENCE</scope>
</reference>
<accession>Q0Q030</accession>
<evidence type="ECO:0000256" key="1">
    <source>
        <dbReference type="SAM" id="MobiDB-lite"/>
    </source>
</evidence>
<sequence length="140" mass="16424">MFKFTLVLVIASVLFVQESSCQRFIQPTFRPPPRRPIVIRKLREATDEPLWLYKGEDNSHEPATGDHSSLPSMIDDVKLDPNRRNTRRVHQEHHHRGLRSLSGNYVPTMRNIFPLVFPPFIPKPIIIPRDPERFPIYAYN</sequence>
<evidence type="ECO:0000313" key="3">
    <source>
        <dbReference type="EMBL" id="ABG72704.1"/>
    </source>
</evidence>
<evidence type="ECO:0000256" key="2">
    <source>
        <dbReference type="SAM" id="SignalP"/>
    </source>
</evidence>
<organism evidence="3">
    <name type="scientific">Antheraea mylitta</name>
    <name type="common">Tasar silkworm</name>
    <dbReference type="NCBI Taxonomy" id="34739"/>
    <lineage>
        <taxon>Eukaryota</taxon>
        <taxon>Metazoa</taxon>
        <taxon>Ecdysozoa</taxon>
        <taxon>Arthropoda</taxon>
        <taxon>Hexapoda</taxon>
        <taxon>Insecta</taxon>
        <taxon>Pterygota</taxon>
        <taxon>Neoptera</taxon>
        <taxon>Endopterygota</taxon>
        <taxon>Lepidoptera</taxon>
        <taxon>Glossata</taxon>
        <taxon>Ditrysia</taxon>
        <taxon>Bombycoidea</taxon>
        <taxon>Saturniidae</taxon>
        <taxon>Saturniinae</taxon>
        <taxon>Saturniini</taxon>
        <taxon>Antheraea</taxon>
    </lineage>
</organism>
<feature type="signal peptide" evidence="2">
    <location>
        <begin position="1"/>
        <end position="21"/>
    </location>
</feature>
<dbReference type="EMBL" id="DQ666500">
    <property type="protein sequence ID" value="ABG72704.1"/>
    <property type="molecule type" value="mRNA"/>
</dbReference>
<feature type="region of interest" description="Disordered" evidence="1">
    <location>
        <begin position="54"/>
        <end position="73"/>
    </location>
</feature>